<feature type="non-terminal residue" evidence="1">
    <location>
        <position position="1"/>
    </location>
</feature>
<proteinExistence type="predicted"/>
<reference evidence="1 2" key="1">
    <citation type="journal article" date="2019" name="PLoS ONE">
        <title>Comparative genome analysis indicates high evolutionary potential of pathogenicity genes in Colletotrichum tanaceti.</title>
        <authorList>
            <person name="Lelwala R.V."/>
            <person name="Korhonen P.K."/>
            <person name="Young N.D."/>
            <person name="Scott J.B."/>
            <person name="Ades P.A."/>
            <person name="Gasser R.B."/>
            <person name="Taylor P.W.J."/>
        </authorList>
    </citation>
    <scope>NUCLEOTIDE SEQUENCE [LARGE SCALE GENOMIC DNA]</scope>
    <source>
        <strain evidence="1">BRIP57314</strain>
    </source>
</reference>
<evidence type="ECO:0000313" key="2">
    <source>
        <dbReference type="Proteomes" id="UP000310108"/>
    </source>
</evidence>
<evidence type="ECO:0000313" key="1">
    <source>
        <dbReference type="EMBL" id="TKW54173.1"/>
    </source>
</evidence>
<sequence>VPWPNWITDAVPCLRLHHTLQLVLSARKECHTYYLCTFFPLPIPAWYNLLVALQASPSAQPSTAHVVTERAIGEFWWRPHCYAICRNKRKVLWAKVLCTKFEKGGLKPGFPCAFCVCLGLSAVGPIHRIRSLEYIHATDGMGDCYGSCWTSKHSNQQFGRVAKKTSSTRFVPIASVLVSAKVARHRILTCPAVTVGKYLTELPPD</sequence>
<dbReference type="Proteomes" id="UP000310108">
    <property type="component" value="Unassembled WGS sequence"/>
</dbReference>
<dbReference type="EMBL" id="PJEX01000150">
    <property type="protein sequence ID" value="TKW54173.1"/>
    <property type="molecule type" value="Genomic_DNA"/>
</dbReference>
<keyword evidence="2" id="KW-1185">Reference proteome</keyword>
<name>A0A4U6XFF1_9PEZI</name>
<gene>
    <name evidence="1" type="ORF">CTA1_4535</name>
</gene>
<protein>
    <submittedName>
        <fullName evidence="1">Uncharacterized protein</fullName>
    </submittedName>
</protein>
<accession>A0A4U6XFF1</accession>
<organism evidence="1 2">
    <name type="scientific">Colletotrichum tanaceti</name>
    <dbReference type="NCBI Taxonomy" id="1306861"/>
    <lineage>
        <taxon>Eukaryota</taxon>
        <taxon>Fungi</taxon>
        <taxon>Dikarya</taxon>
        <taxon>Ascomycota</taxon>
        <taxon>Pezizomycotina</taxon>
        <taxon>Sordariomycetes</taxon>
        <taxon>Hypocreomycetidae</taxon>
        <taxon>Glomerellales</taxon>
        <taxon>Glomerellaceae</taxon>
        <taxon>Colletotrichum</taxon>
        <taxon>Colletotrichum destructivum species complex</taxon>
    </lineage>
</organism>
<comment type="caution">
    <text evidence="1">The sequence shown here is derived from an EMBL/GenBank/DDBJ whole genome shotgun (WGS) entry which is preliminary data.</text>
</comment>
<dbReference type="AlphaFoldDB" id="A0A4U6XFF1"/>